<evidence type="ECO:0000313" key="2">
    <source>
        <dbReference type="Proteomes" id="UP001153719"/>
    </source>
</evidence>
<accession>A0A9W4CH37</accession>
<name>A0A9W4CH37_9CYAN</name>
<organism evidence="1 2">
    <name type="scientific">Planktothrix pseudagardhii</name>
    <dbReference type="NCBI Taxonomy" id="132604"/>
    <lineage>
        <taxon>Bacteria</taxon>
        <taxon>Bacillati</taxon>
        <taxon>Cyanobacteriota</taxon>
        <taxon>Cyanophyceae</taxon>
        <taxon>Oscillatoriophycideae</taxon>
        <taxon>Oscillatoriales</taxon>
        <taxon>Microcoleaceae</taxon>
        <taxon>Planktothrix</taxon>
    </lineage>
</organism>
<sequence length="248" mass="28533">MPYAFEQLRFHFIEHTVRRVWYEGNTKDELIHAIRSQLQQELTDDEHLALQDHVNFLCNETEKLLRSRIPHDIAPRETAIELWGYQQIQPLAPNLYIHHNQPTQQDFEQHFQLPPGEVWAWNVVYTTTGPYYGVQTNTEGTPATHYQDLGSASFLLDLAATLKSFKGCKVLGDLTWDNMDGFTLEFDECKAIYETLQSQNDVLKTALNPLIEENPTFNQSEQLIATLASPLKSALNNGIAQFKRGRML</sequence>
<keyword evidence="2" id="KW-1185">Reference proteome</keyword>
<evidence type="ECO:0000313" key="1">
    <source>
        <dbReference type="EMBL" id="CAD5914033.1"/>
    </source>
</evidence>
<proteinExistence type="predicted"/>
<protein>
    <submittedName>
        <fullName evidence="1">Uncharacterized protein</fullName>
    </submittedName>
</protein>
<gene>
    <name evidence="1" type="ORF">NO713_00227</name>
</gene>
<dbReference type="Proteomes" id="UP001153719">
    <property type="component" value="Chromosome"/>
</dbReference>
<dbReference type="KEGG" id="ppsu:NO713_00227"/>
<dbReference type="RefSeq" id="WP_254172815.1">
    <property type="nucleotide sequence ID" value="NZ_LR882967.1"/>
</dbReference>
<reference evidence="1" key="1">
    <citation type="submission" date="2020-09" db="EMBL/GenBank/DDBJ databases">
        <authorList>
            <person name="Blom J."/>
        </authorList>
    </citation>
    <scope>NUCLEOTIDE SEQUENCE</scope>
    <source>
        <strain evidence="1">No.713</strain>
    </source>
</reference>
<dbReference type="EMBL" id="LR882967">
    <property type="protein sequence ID" value="CAD5914033.1"/>
    <property type="molecule type" value="Genomic_DNA"/>
</dbReference>
<dbReference type="AlphaFoldDB" id="A0A9W4CH37"/>